<proteinExistence type="predicted"/>
<feature type="region of interest" description="Disordered" evidence="1">
    <location>
        <begin position="1"/>
        <end position="26"/>
    </location>
</feature>
<organism evidence="3 4">
    <name type="scientific">Thyridium curvatum</name>
    <dbReference type="NCBI Taxonomy" id="1093900"/>
    <lineage>
        <taxon>Eukaryota</taxon>
        <taxon>Fungi</taxon>
        <taxon>Dikarya</taxon>
        <taxon>Ascomycota</taxon>
        <taxon>Pezizomycotina</taxon>
        <taxon>Sordariomycetes</taxon>
        <taxon>Sordariomycetidae</taxon>
        <taxon>Thyridiales</taxon>
        <taxon>Thyridiaceae</taxon>
        <taxon>Thyridium</taxon>
    </lineage>
</organism>
<dbReference type="InParanoid" id="A0A507AL92"/>
<evidence type="ECO:0000256" key="1">
    <source>
        <dbReference type="SAM" id="MobiDB-lite"/>
    </source>
</evidence>
<keyword evidence="2" id="KW-1133">Transmembrane helix</keyword>
<evidence type="ECO:0000256" key="2">
    <source>
        <dbReference type="SAM" id="Phobius"/>
    </source>
</evidence>
<gene>
    <name evidence="3" type="ORF">E0L32_001173</name>
</gene>
<feature type="region of interest" description="Disordered" evidence="1">
    <location>
        <begin position="112"/>
        <end position="146"/>
    </location>
</feature>
<reference evidence="3 4" key="1">
    <citation type="submission" date="2019-06" db="EMBL/GenBank/DDBJ databases">
        <title>Draft genome sequence of the filamentous fungus Phialemoniopsis curvata isolated from diesel fuel.</title>
        <authorList>
            <person name="Varaljay V.A."/>
            <person name="Lyon W.J."/>
            <person name="Crouch A.L."/>
            <person name="Drake C.E."/>
            <person name="Hollomon J.M."/>
            <person name="Nadeau L.J."/>
            <person name="Nunn H.S."/>
            <person name="Stevenson B.S."/>
            <person name="Bojanowski C.L."/>
            <person name="Crookes-Goodson W.J."/>
        </authorList>
    </citation>
    <scope>NUCLEOTIDE SEQUENCE [LARGE SCALE GENOMIC DNA]</scope>
    <source>
        <strain evidence="3 4">D216</strain>
    </source>
</reference>
<accession>A0A507AL92</accession>
<sequence>MSSQQPLEGRQSPAASKSESDFEHRFAEYDHHLGPQVLAAADPEPRRLPPQTTIFGTEMQEYEPPKRDSRFVQAWRWLKGHPYLAAAALTGFIGLVSLIVLPIVLRDLDQQTPDGTNTPSNSTILPTTSSTIPPPGSTTSPTPTSSSTAVSLPLFPHVLLISLALACVAEPSLPQVPTECLSTAFFIPGVSFMGIRDGSDWQWTSLSPRSPTPESCCAACFAMSASRRCNSWSWNPVGNRFTPCTANYGWDKGVRPDGQCPGGYAQVFFETDGDPNKAFGGAGPCGAVS</sequence>
<keyword evidence="2" id="KW-0472">Membrane</keyword>
<keyword evidence="2" id="KW-0812">Transmembrane</keyword>
<dbReference type="EMBL" id="SKBQ01000004">
    <property type="protein sequence ID" value="TPX11355.1"/>
    <property type="molecule type" value="Genomic_DNA"/>
</dbReference>
<evidence type="ECO:0000313" key="4">
    <source>
        <dbReference type="Proteomes" id="UP000319257"/>
    </source>
</evidence>
<comment type="caution">
    <text evidence="3">The sequence shown here is derived from an EMBL/GenBank/DDBJ whole genome shotgun (WGS) entry which is preliminary data.</text>
</comment>
<dbReference type="GeneID" id="41968620"/>
<dbReference type="RefSeq" id="XP_030993066.1">
    <property type="nucleotide sequence ID" value="XM_031134536.1"/>
</dbReference>
<feature type="transmembrane region" description="Helical" evidence="2">
    <location>
        <begin position="83"/>
        <end position="105"/>
    </location>
</feature>
<keyword evidence="4" id="KW-1185">Reference proteome</keyword>
<feature type="compositionally biased region" description="Low complexity" evidence="1">
    <location>
        <begin position="116"/>
        <end position="146"/>
    </location>
</feature>
<dbReference type="Proteomes" id="UP000319257">
    <property type="component" value="Unassembled WGS sequence"/>
</dbReference>
<protein>
    <submittedName>
        <fullName evidence="3">Uncharacterized protein</fullName>
    </submittedName>
</protein>
<evidence type="ECO:0000313" key="3">
    <source>
        <dbReference type="EMBL" id="TPX11355.1"/>
    </source>
</evidence>
<dbReference type="AlphaFoldDB" id="A0A507AL92"/>
<name>A0A507AL92_9PEZI</name>